<feature type="compositionally biased region" description="Basic and acidic residues" evidence="1">
    <location>
        <begin position="9"/>
        <end position="20"/>
    </location>
</feature>
<dbReference type="VEuPathDB" id="FungiDB:BCV72DRAFT_264581"/>
<accession>A0A1X0QUI5</accession>
<proteinExistence type="predicted"/>
<evidence type="ECO:0000313" key="3">
    <source>
        <dbReference type="EMBL" id="ORE03433.1"/>
    </source>
</evidence>
<dbReference type="Proteomes" id="UP000242414">
    <property type="component" value="Unassembled WGS sequence"/>
</dbReference>
<feature type="transmembrane region" description="Helical" evidence="2">
    <location>
        <begin position="35"/>
        <end position="58"/>
    </location>
</feature>
<keyword evidence="2" id="KW-0812">Transmembrane</keyword>
<evidence type="ECO:0000256" key="2">
    <source>
        <dbReference type="SAM" id="Phobius"/>
    </source>
</evidence>
<protein>
    <submittedName>
        <fullName evidence="3">Uncharacterized protein</fullName>
    </submittedName>
</protein>
<organism evidence="3">
    <name type="scientific">Rhizopus microsporus var. microsporus</name>
    <dbReference type="NCBI Taxonomy" id="86635"/>
    <lineage>
        <taxon>Eukaryota</taxon>
        <taxon>Fungi</taxon>
        <taxon>Fungi incertae sedis</taxon>
        <taxon>Mucoromycota</taxon>
        <taxon>Mucoromycotina</taxon>
        <taxon>Mucoromycetes</taxon>
        <taxon>Mucorales</taxon>
        <taxon>Mucorineae</taxon>
        <taxon>Rhizopodaceae</taxon>
        <taxon>Rhizopus</taxon>
    </lineage>
</organism>
<gene>
    <name evidence="3" type="ORF">BCV72DRAFT_264581</name>
</gene>
<sequence length="136" mass="15936">MYMFKRKQSKESDLPSKAELDDPLRKDPKCCDIAFPLRTGILAHCILVLIFHVIFFLMDTWILKTDEPTEEPVPCEDCSPSLLRIFRITIPILSVSFNAITFLSDYNYLVGLIGSYFESITFISVYKYYYEKRQVR</sequence>
<dbReference type="AlphaFoldDB" id="A0A1X0QUI5"/>
<name>A0A1X0QUI5_RHIZD</name>
<dbReference type="OrthoDB" id="10308108at2759"/>
<keyword evidence="2" id="KW-0472">Membrane</keyword>
<reference evidence="3" key="1">
    <citation type="journal article" date="2016" name="Proc. Natl. Acad. Sci. U.S.A.">
        <title>Lipid metabolic changes in an early divergent fungus govern the establishment of a mutualistic symbiosis with endobacteria.</title>
        <authorList>
            <person name="Lastovetsky O.A."/>
            <person name="Gaspar M.L."/>
            <person name="Mondo S.J."/>
            <person name="LaButti K.M."/>
            <person name="Sandor L."/>
            <person name="Grigoriev I.V."/>
            <person name="Henry S.A."/>
            <person name="Pawlowska T.E."/>
        </authorList>
    </citation>
    <scope>NUCLEOTIDE SEQUENCE [LARGE SCALE GENOMIC DNA]</scope>
    <source>
        <strain evidence="3">ATCC 52814</strain>
    </source>
</reference>
<dbReference type="EMBL" id="KV922004">
    <property type="protein sequence ID" value="ORE03433.1"/>
    <property type="molecule type" value="Genomic_DNA"/>
</dbReference>
<evidence type="ECO:0000256" key="1">
    <source>
        <dbReference type="SAM" id="MobiDB-lite"/>
    </source>
</evidence>
<feature type="transmembrane region" description="Helical" evidence="2">
    <location>
        <begin position="106"/>
        <end position="129"/>
    </location>
</feature>
<keyword evidence="2" id="KW-1133">Transmembrane helix</keyword>
<feature type="region of interest" description="Disordered" evidence="1">
    <location>
        <begin position="1"/>
        <end position="20"/>
    </location>
</feature>